<proteinExistence type="predicted"/>
<keyword evidence="3" id="KW-1185">Reference proteome</keyword>
<evidence type="ECO:0000313" key="2">
    <source>
        <dbReference type="EMBL" id="KNC80519.1"/>
    </source>
</evidence>
<feature type="compositionally biased region" description="Basic and acidic residues" evidence="1">
    <location>
        <begin position="109"/>
        <end position="125"/>
    </location>
</feature>
<organism evidence="2 3">
    <name type="scientific">Sphaeroforma arctica JP610</name>
    <dbReference type="NCBI Taxonomy" id="667725"/>
    <lineage>
        <taxon>Eukaryota</taxon>
        <taxon>Ichthyosporea</taxon>
        <taxon>Ichthyophonida</taxon>
        <taxon>Sphaeroforma</taxon>
    </lineage>
</organism>
<reference evidence="2 3" key="1">
    <citation type="submission" date="2011-02" db="EMBL/GenBank/DDBJ databases">
        <title>The Genome Sequence of Sphaeroforma arctica JP610.</title>
        <authorList>
            <consortium name="The Broad Institute Genome Sequencing Platform"/>
            <person name="Russ C."/>
            <person name="Cuomo C."/>
            <person name="Young S.K."/>
            <person name="Zeng Q."/>
            <person name="Gargeya S."/>
            <person name="Alvarado L."/>
            <person name="Berlin A."/>
            <person name="Chapman S.B."/>
            <person name="Chen Z."/>
            <person name="Freedman E."/>
            <person name="Gellesch M."/>
            <person name="Goldberg J."/>
            <person name="Griggs A."/>
            <person name="Gujja S."/>
            <person name="Heilman E."/>
            <person name="Heiman D."/>
            <person name="Howarth C."/>
            <person name="Mehta T."/>
            <person name="Neiman D."/>
            <person name="Pearson M."/>
            <person name="Roberts A."/>
            <person name="Saif S."/>
            <person name="Shea T."/>
            <person name="Shenoy N."/>
            <person name="Sisk P."/>
            <person name="Stolte C."/>
            <person name="Sykes S."/>
            <person name="White J."/>
            <person name="Yandava C."/>
            <person name="Burger G."/>
            <person name="Gray M.W."/>
            <person name="Holland P.W.H."/>
            <person name="King N."/>
            <person name="Lang F.B.F."/>
            <person name="Roger A.J."/>
            <person name="Ruiz-Trillo I."/>
            <person name="Haas B."/>
            <person name="Nusbaum C."/>
            <person name="Birren B."/>
        </authorList>
    </citation>
    <scope>NUCLEOTIDE SEQUENCE [LARGE SCALE GENOMIC DNA]</scope>
    <source>
        <strain evidence="2 3">JP610</strain>
    </source>
</reference>
<dbReference type="GeneID" id="25907629"/>
<evidence type="ECO:0000313" key="3">
    <source>
        <dbReference type="Proteomes" id="UP000054560"/>
    </source>
</evidence>
<dbReference type="AlphaFoldDB" id="A0A0L0FV56"/>
<sequence length="134" mass="15071">MTYPQRLYSIREARTEAAAEASKTKDSEEALSEVAKNHIAALDAALEKVTADSQRIIDTYELNRPIEIEPEESIYQNIQRGGYAALAFVVRMRYKAKDTKAAGKRNHERGKIKSDKADRGRREGSARSTGSNRR</sequence>
<dbReference type="EMBL" id="KQ242140">
    <property type="protein sequence ID" value="KNC80519.1"/>
    <property type="molecule type" value="Genomic_DNA"/>
</dbReference>
<dbReference type="RefSeq" id="XP_014154421.1">
    <property type="nucleotide sequence ID" value="XM_014298946.1"/>
</dbReference>
<feature type="region of interest" description="Disordered" evidence="1">
    <location>
        <begin position="97"/>
        <end position="134"/>
    </location>
</feature>
<accession>A0A0L0FV56</accession>
<name>A0A0L0FV56_9EUKA</name>
<dbReference type="Proteomes" id="UP000054560">
    <property type="component" value="Unassembled WGS sequence"/>
</dbReference>
<gene>
    <name evidence="2" type="ORF">SARC_07125</name>
</gene>
<protein>
    <submittedName>
        <fullName evidence="2">Uncharacterized protein</fullName>
    </submittedName>
</protein>
<evidence type="ECO:0000256" key="1">
    <source>
        <dbReference type="SAM" id="MobiDB-lite"/>
    </source>
</evidence>